<keyword evidence="1" id="KW-0472">Membrane</keyword>
<evidence type="ECO:0000259" key="2">
    <source>
        <dbReference type="Pfam" id="PF18902"/>
    </source>
</evidence>
<evidence type="ECO:0000313" key="4">
    <source>
        <dbReference type="EMBL" id="UUF08979.1"/>
    </source>
</evidence>
<dbReference type="Pfam" id="PF18902">
    <property type="entry name" value="DUF5658"/>
    <property type="match status" value="1"/>
</dbReference>
<keyword evidence="1" id="KW-0812">Transmembrane</keyword>
<proteinExistence type="predicted"/>
<accession>A0A9Q9CM17</accession>
<protein>
    <recommendedName>
        <fullName evidence="2">DUF5658 domain-containing protein</fullName>
    </recommendedName>
</protein>
<name>A0A9Q9CM17_9FIRM</name>
<dbReference type="RefSeq" id="WP_055241856.1">
    <property type="nucleotide sequence ID" value="NZ_CP071249.1"/>
</dbReference>
<feature type="transmembrane region" description="Helical" evidence="1">
    <location>
        <begin position="86"/>
        <end position="111"/>
    </location>
</feature>
<dbReference type="Proteomes" id="UP001058016">
    <property type="component" value="Chromosome"/>
</dbReference>
<organism evidence="4 6">
    <name type="scientific">Turicibacter bilis</name>
    <dbReference type="NCBI Taxonomy" id="2735723"/>
    <lineage>
        <taxon>Bacteria</taxon>
        <taxon>Bacillati</taxon>
        <taxon>Bacillota</taxon>
        <taxon>Erysipelotrichia</taxon>
        <taxon>Erysipelotrichales</taxon>
        <taxon>Turicibacteraceae</taxon>
        <taxon>Turicibacter</taxon>
    </lineage>
</organism>
<keyword evidence="5" id="KW-1185">Reference proteome</keyword>
<feature type="transmembrane region" description="Helical" evidence="1">
    <location>
        <begin position="21"/>
        <end position="41"/>
    </location>
</feature>
<keyword evidence="1" id="KW-1133">Transmembrane helix</keyword>
<gene>
    <name evidence="3" type="ORF">J0J69_10940</name>
    <name evidence="4" type="ORF">J0J70_02945</name>
</gene>
<evidence type="ECO:0000313" key="3">
    <source>
        <dbReference type="EMBL" id="UUF05567.1"/>
    </source>
</evidence>
<evidence type="ECO:0000313" key="5">
    <source>
        <dbReference type="Proteomes" id="UP001058016"/>
    </source>
</evidence>
<feature type="domain" description="DUF5658" evidence="2">
    <location>
        <begin position="18"/>
        <end position="110"/>
    </location>
</feature>
<reference evidence="4 5" key="1">
    <citation type="submission" date="2021-03" db="EMBL/GenBank/DDBJ databases">
        <title>Comparative Genomics and Metabolomics in the genus Turicibacter.</title>
        <authorList>
            <person name="Maki J."/>
            <person name="Looft T."/>
        </authorList>
    </citation>
    <scope>NUCLEOTIDE SEQUENCE</scope>
    <source>
        <strain evidence="4">ISU324</strain>
        <strain evidence="3 5">MMM721</strain>
    </source>
</reference>
<dbReference type="EMBL" id="CP071250">
    <property type="protein sequence ID" value="UUF08979.1"/>
    <property type="molecule type" value="Genomic_DNA"/>
</dbReference>
<dbReference type="Proteomes" id="UP001058072">
    <property type="component" value="Chromosome"/>
</dbReference>
<sequence>MFNFIRRYQLSNLKIKLLLLYLLNISDISLTIILVNTGLIIEANPLMANIITNSIATFFIKVLLPAVLFIYLYIRLKTATVKMIKLTNYCLIGLLGFYLIINVLHLVWFLMLPFFV</sequence>
<evidence type="ECO:0000256" key="1">
    <source>
        <dbReference type="SAM" id="Phobius"/>
    </source>
</evidence>
<dbReference type="InterPro" id="IPR043717">
    <property type="entry name" value="DUF5658"/>
</dbReference>
<feature type="transmembrane region" description="Helical" evidence="1">
    <location>
        <begin position="47"/>
        <end position="74"/>
    </location>
</feature>
<evidence type="ECO:0000313" key="6">
    <source>
        <dbReference type="Proteomes" id="UP001058072"/>
    </source>
</evidence>
<dbReference type="EMBL" id="CP071249">
    <property type="protein sequence ID" value="UUF05567.1"/>
    <property type="molecule type" value="Genomic_DNA"/>
</dbReference>
<dbReference type="AlphaFoldDB" id="A0A9Q9CM17"/>